<dbReference type="Gene3D" id="3.40.640.10">
    <property type="entry name" value="Type I PLP-dependent aspartate aminotransferase-like (Major domain)"/>
    <property type="match status" value="1"/>
</dbReference>
<dbReference type="PIRSF" id="PIRSF000390">
    <property type="entry name" value="PLP_StrS"/>
    <property type="match status" value="1"/>
</dbReference>
<name>A0A7C9QVC7_9PROT</name>
<dbReference type="AlphaFoldDB" id="A0A7C9QVC7"/>
<dbReference type="GO" id="GO:0030170">
    <property type="term" value="F:pyridoxal phosphate binding"/>
    <property type="evidence" value="ECO:0007669"/>
    <property type="project" value="TreeGrafter"/>
</dbReference>
<evidence type="ECO:0000256" key="2">
    <source>
        <dbReference type="PIRSR" id="PIRSR000390-1"/>
    </source>
</evidence>
<accession>A0A7C9QVC7</accession>
<feature type="modified residue" description="N6-(pyridoxal phosphate)lysine" evidence="3">
    <location>
        <position position="181"/>
    </location>
</feature>
<evidence type="ECO:0000256" key="1">
    <source>
        <dbReference type="ARBA" id="ARBA00037999"/>
    </source>
</evidence>
<gene>
    <name evidence="5" type="ORF">G4223_15850</name>
</gene>
<dbReference type="InterPro" id="IPR000653">
    <property type="entry name" value="DegT/StrS_aminotransferase"/>
</dbReference>
<keyword evidence="5" id="KW-0808">Transferase</keyword>
<dbReference type="InterPro" id="IPR015422">
    <property type="entry name" value="PyrdxlP-dep_Trfase_small"/>
</dbReference>
<dbReference type="Gene3D" id="3.90.1150.10">
    <property type="entry name" value="Aspartate Aminotransferase, domain 1"/>
    <property type="match status" value="1"/>
</dbReference>
<comment type="similarity">
    <text evidence="1 4">Belongs to the DegT/DnrJ/EryC1 family.</text>
</comment>
<dbReference type="InterPro" id="IPR015424">
    <property type="entry name" value="PyrdxlP-dep_Trfase"/>
</dbReference>
<proteinExistence type="inferred from homology"/>
<sequence length="413" mass="44955">MTAIPRLSIPLPFPALLRTAAALAGAQGGGAEIAAFERAFAARYGRQDAVCFCRARMGFFHLLRCLDLAEGAEVLIGGLHVADFVNIIRLAGFVPVVVDLEPRGFRLDEDDLERKLSPRSAVLLVTHLSGYVHDMPRLRKICDDRGVMLVEDCSQAFAARYDGQRVGTFGHAAIFSLSLLKSVCTLNGGIVLAEDPALLERLHRAAEAEGAASRGPMLAETLKNLVIKTATWPPLFSLTVLPLLRLTAAAGDWFARYQKTNKTVVLRDRLPPVFRERFTAVQARLGMSLLPDLDARESKRQAAGRLLRSLIEPDGKVALPPQCDSADNGYWLFPLVVEDPARLKAALSRQGVDSAPMLLAALSTEAAFAGMGFSAPNAEWTRAHTLFVPMYPTLDETDIRRIAAAIADFQRAS</sequence>
<evidence type="ECO:0000256" key="3">
    <source>
        <dbReference type="PIRSR" id="PIRSR000390-2"/>
    </source>
</evidence>
<dbReference type="InterPro" id="IPR015421">
    <property type="entry name" value="PyrdxlP-dep_Trfase_major"/>
</dbReference>
<evidence type="ECO:0000256" key="4">
    <source>
        <dbReference type="RuleBase" id="RU004508"/>
    </source>
</evidence>
<dbReference type="GO" id="GO:0000271">
    <property type="term" value="P:polysaccharide biosynthetic process"/>
    <property type="evidence" value="ECO:0007669"/>
    <property type="project" value="TreeGrafter"/>
</dbReference>
<comment type="caution">
    <text evidence="5">The sequence shown here is derived from an EMBL/GenBank/DDBJ whole genome shotgun (WGS) entry which is preliminary data.</text>
</comment>
<keyword evidence="6" id="KW-1185">Reference proteome</keyword>
<feature type="active site" description="Proton acceptor" evidence="2">
    <location>
        <position position="181"/>
    </location>
</feature>
<keyword evidence="5" id="KW-0032">Aminotransferase</keyword>
<dbReference type="Pfam" id="PF01041">
    <property type="entry name" value="DegT_DnrJ_EryC1"/>
    <property type="match status" value="2"/>
</dbReference>
<dbReference type="SUPFAM" id="SSF53383">
    <property type="entry name" value="PLP-dependent transferases"/>
    <property type="match status" value="1"/>
</dbReference>
<reference evidence="5 6" key="1">
    <citation type="submission" date="2020-02" db="EMBL/GenBank/DDBJ databases">
        <authorList>
            <person name="Dziuba M."/>
            <person name="Kuznetsov B."/>
            <person name="Mardanov A."/>
            <person name="Ravin N."/>
            <person name="Grouzdev D."/>
        </authorList>
    </citation>
    <scope>NUCLEOTIDE SEQUENCE [LARGE SCALE GENOMIC DNA]</scope>
    <source>
        <strain evidence="5 6">SpK</strain>
    </source>
</reference>
<evidence type="ECO:0000313" key="5">
    <source>
        <dbReference type="EMBL" id="NFV81583.1"/>
    </source>
</evidence>
<keyword evidence="3 4" id="KW-0663">Pyridoxal phosphate</keyword>
<protein>
    <submittedName>
        <fullName evidence="5">Aminotransferase class I/II-fold pyridoxal phosphate-dependent enzyme</fullName>
    </submittedName>
</protein>
<dbReference type="PANTHER" id="PTHR30244">
    <property type="entry name" value="TRANSAMINASE"/>
    <property type="match status" value="1"/>
</dbReference>
<dbReference type="PANTHER" id="PTHR30244:SF34">
    <property type="entry name" value="DTDP-4-AMINO-4,6-DIDEOXYGALACTOSE TRANSAMINASE"/>
    <property type="match status" value="1"/>
</dbReference>
<dbReference type="RefSeq" id="WP_163681779.1">
    <property type="nucleotide sequence ID" value="NZ_JAAIYP010000042.1"/>
</dbReference>
<dbReference type="Proteomes" id="UP000480684">
    <property type="component" value="Unassembled WGS sequence"/>
</dbReference>
<evidence type="ECO:0000313" key="6">
    <source>
        <dbReference type="Proteomes" id="UP000480684"/>
    </source>
</evidence>
<dbReference type="GO" id="GO:0008483">
    <property type="term" value="F:transaminase activity"/>
    <property type="evidence" value="ECO:0007669"/>
    <property type="project" value="UniProtKB-KW"/>
</dbReference>
<organism evidence="5 6">
    <name type="scientific">Magnetospirillum aberrantis SpK</name>
    <dbReference type="NCBI Taxonomy" id="908842"/>
    <lineage>
        <taxon>Bacteria</taxon>
        <taxon>Pseudomonadati</taxon>
        <taxon>Pseudomonadota</taxon>
        <taxon>Alphaproteobacteria</taxon>
        <taxon>Rhodospirillales</taxon>
        <taxon>Rhodospirillaceae</taxon>
        <taxon>Magnetospirillum</taxon>
    </lineage>
</organism>
<dbReference type="EMBL" id="JAAIYP010000042">
    <property type="protein sequence ID" value="NFV81583.1"/>
    <property type="molecule type" value="Genomic_DNA"/>
</dbReference>